<dbReference type="NCBIfam" id="NF003009">
    <property type="entry name" value="PRK03826.1"/>
    <property type="match status" value="1"/>
</dbReference>
<protein>
    <submittedName>
        <fullName evidence="1">5'-deoxynucleotidase</fullName>
        <ecNumber evidence="1">3.1.3.89</ecNumber>
    </submittedName>
</protein>
<proteinExistence type="predicted"/>
<evidence type="ECO:0000313" key="1">
    <source>
        <dbReference type="EMBL" id="HIX46699.1"/>
    </source>
</evidence>
<reference evidence="1" key="2">
    <citation type="submission" date="2021-04" db="EMBL/GenBank/DDBJ databases">
        <authorList>
            <person name="Gilroy R."/>
        </authorList>
    </citation>
    <scope>NUCLEOTIDE SEQUENCE</scope>
    <source>
        <strain evidence="1">26628</strain>
    </source>
</reference>
<dbReference type="AlphaFoldDB" id="A0A9D1VTS9"/>
<dbReference type="EC" id="3.1.3.89" evidence="1"/>
<dbReference type="Pfam" id="PF12917">
    <property type="entry name" value="YfbR-like"/>
    <property type="match status" value="1"/>
</dbReference>
<gene>
    <name evidence="1" type="primary">yfbR</name>
    <name evidence="1" type="ORF">H9737_03300</name>
</gene>
<dbReference type="EMBL" id="DXFD01000052">
    <property type="protein sequence ID" value="HIX46699.1"/>
    <property type="molecule type" value="Genomic_DNA"/>
</dbReference>
<evidence type="ECO:0000313" key="2">
    <source>
        <dbReference type="Proteomes" id="UP000824249"/>
    </source>
</evidence>
<dbReference type="Proteomes" id="UP000824249">
    <property type="component" value="Unassembled WGS sequence"/>
</dbReference>
<accession>A0A9D1VTS9</accession>
<keyword evidence="1" id="KW-0378">Hydrolase</keyword>
<comment type="caution">
    <text evidence="1">The sequence shown here is derived from an EMBL/GenBank/DDBJ whole genome shotgun (WGS) entry which is preliminary data.</text>
</comment>
<reference evidence="1" key="1">
    <citation type="journal article" date="2021" name="PeerJ">
        <title>Extensive microbial diversity within the chicken gut microbiome revealed by metagenomics and culture.</title>
        <authorList>
            <person name="Gilroy R."/>
            <person name="Ravi A."/>
            <person name="Getino M."/>
            <person name="Pursley I."/>
            <person name="Horton D.L."/>
            <person name="Alikhan N.F."/>
            <person name="Baker D."/>
            <person name="Gharbi K."/>
            <person name="Hall N."/>
            <person name="Watson M."/>
            <person name="Adriaenssens E.M."/>
            <person name="Foster-Nyarko E."/>
            <person name="Jarju S."/>
            <person name="Secka A."/>
            <person name="Antonio M."/>
            <person name="Oren A."/>
            <person name="Chaudhuri R.R."/>
            <person name="La Ragione R."/>
            <person name="Hildebrand F."/>
            <person name="Pallen M.J."/>
        </authorList>
    </citation>
    <scope>NUCLEOTIDE SEQUENCE</scope>
    <source>
        <strain evidence="1">26628</strain>
    </source>
</reference>
<sequence>MYHFFAFLDRMKYIRRWSLMRSARDENIMEHSQQVAMFAHALAVIDTEIFRNAPDIQKTVLWALYHESAEVMTGDLPTPVKYFNGEIRGAYGKLEDLACEKLLAMLPAELAPAFAPCVKADTAAYEYKLVKAADKLSAYVKCLEELKGGNAEFKKAKETIEADLRARDLPCLRYFMEHFIPAFLLTLDEMDAL</sequence>
<dbReference type="Gene3D" id="1.10.3210.10">
    <property type="entry name" value="Hypothetical protein af1432"/>
    <property type="match status" value="1"/>
</dbReference>
<name>A0A9D1VTS9_9FIRM</name>
<dbReference type="SUPFAM" id="SSF109604">
    <property type="entry name" value="HD-domain/PDEase-like"/>
    <property type="match status" value="1"/>
</dbReference>
<dbReference type="GO" id="GO:0002953">
    <property type="term" value="F:5'-deoxynucleotidase activity"/>
    <property type="evidence" value="ECO:0007669"/>
    <property type="project" value="UniProtKB-EC"/>
</dbReference>
<organism evidence="1 2">
    <name type="scientific">Candidatus Borkfalkia faecigallinarum</name>
    <dbReference type="NCBI Taxonomy" id="2838509"/>
    <lineage>
        <taxon>Bacteria</taxon>
        <taxon>Bacillati</taxon>
        <taxon>Bacillota</taxon>
        <taxon>Clostridia</taxon>
        <taxon>Christensenellales</taxon>
        <taxon>Christensenellaceae</taxon>
        <taxon>Candidatus Borkfalkia</taxon>
    </lineage>
</organism>